<dbReference type="PANTHER" id="PTHR45824:SF7">
    <property type="entry name" value="OS05G0267800 PROTEIN"/>
    <property type="match status" value="1"/>
</dbReference>
<dbReference type="PANTHER" id="PTHR45824">
    <property type="entry name" value="GH16843P"/>
    <property type="match status" value="1"/>
</dbReference>
<dbReference type="GO" id="GO:0008526">
    <property type="term" value="F:phosphatidylinositol transfer activity"/>
    <property type="evidence" value="ECO:0007669"/>
    <property type="project" value="TreeGrafter"/>
</dbReference>
<dbReference type="EMBL" id="BQKI01000005">
    <property type="protein sequence ID" value="GJM94964.1"/>
    <property type="molecule type" value="Genomic_DNA"/>
</dbReference>
<dbReference type="InterPro" id="IPR052578">
    <property type="entry name" value="PI_Transfer_CRAL-TRIO"/>
</dbReference>
<sequence>MPSFVSDTTIRRFLKARNWSTAQAGRCLKEAAKWRRQYQPEKIRWEDIVNSENEAKRAYIPDYQDKLGRTVFVTLPAEKIIKHFLEPKMKEKVKFVYKNNSDSQKVLAEMFDLDKLESKFGGRNTTEFDIVKYAERMKTLDQITGSRQHDSATTSSAIN</sequence>
<evidence type="ECO:0000313" key="2">
    <source>
        <dbReference type="EMBL" id="GJM94964.1"/>
    </source>
</evidence>
<dbReference type="InterPro" id="IPR036865">
    <property type="entry name" value="CRAL-TRIO_dom_sf"/>
</dbReference>
<evidence type="ECO:0000313" key="3">
    <source>
        <dbReference type="Proteomes" id="UP001054889"/>
    </source>
</evidence>
<dbReference type="SUPFAM" id="SSF46938">
    <property type="entry name" value="CRAL/TRIO N-terminal domain"/>
    <property type="match status" value="1"/>
</dbReference>
<gene>
    <name evidence="2" type="primary">ga11652</name>
    <name evidence="2" type="ORF">PR202_ga11652</name>
</gene>
<dbReference type="InterPro" id="IPR036273">
    <property type="entry name" value="CRAL/TRIO_N_dom_sf"/>
</dbReference>
<keyword evidence="3" id="KW-1185">Reference proteome</keyword>
<feature type="domain" description="CRAL-TRIO" evidence="1">
    <location>
        <begin position="77"/>
        <end position="122"/>
    </location>
</feature>
<reference evidence="2" key="1">
    <citation type="journal article" date="2018" name="DNA Res.">
        <title>Multiple hybrid de novo genome assembly of finger millet, an orphan allotetraploid crop.</title>
        <authorList>
            <person name="Hatakeyama M."/>
            <person name="Aluri S."/>
            <person name="Balachadran M.T."/>
            <person name="Sivarajan S.R."/>
            <person name="Patrignani A."/>
            <person name="Gruter S."/>
            <person name="Poveda L."/>
            <person name="Shimizu-Inatsugi R."/>
            <person name="Baeten J."/>
            <person name="Francoijs K.J."/>
            <person name="Nataraja K.N."/>
            <person name="Reddy Y.A.N."/>
            <person name="Phadnis S."/>
            <person name="Ravikumar R.L."/>
            <person name="Schlapbach R."/>
            <person name="Sreeman S.M."/>
            <person name="Shimizu K.K."/>
        </authorList>
    </citation>
    <scope>NUCLEOTIDE SEQUENCE</scope>
</reference>
<dbReference type="InterPro" id="IPR001251">
    <property type="entry name" value="CRAL-TRIO_dom"/>
</dbReference>
<evidence type="ECO:0000259" key="1">
    <source>
        <dbReference type="Pfam" id="PF00650"/>
    </source>
</evidence>
<organism evidence="2 3">
    <name type="scientific">Eleusine coracana subsp. coracana</name>
    <dbReference type="NCBI Taxonomy" id="191504"/>
    <lineage>
        <taxon>Eukaryota</taxon>
        <taxon>Viridiplantae</taxon>
        <taxon>Streptophyta</taxon>
        <taxon>Embryophyta</taxon>
        <taxon>Tracheophyta</taxon>
        <taxon>Spermatophyta</taxon>
        <taxon>Magnoliopsida</taxon>
        <taxon>Liliopsida</taxon>
        <taxon>Poales</taxon>
        <taxon>Poaceae</taxon>
        <taxon>PACMAD clade</taxon>
        <taxon>Chloridoideae</taxon>
        <taxon>Cynodonteae</taxon>
        <taxon>Eleusininae</taxon>
        <taxon>Eleusine</taxon>
    </lineage>
</organism>
<dbReference type="Gene3D" id="3.40.525.10">
    <property type="entry name" value="CRAL-TRIO lipid binding domain"/>
    <property type="match status" value="2"/>
</dbReference>
<proteinExistence type="predicted"/>
<dbReference type="Proteomes" id="UP001054889">
    <property type="component" value="Unassembled WGS sequence"/>
</dbReference>
<dbReference type="SUPFAM" id="SSF52087">
    <property type="entry name" value="CRAL/TRIO domain"/>
    <property type="match status" value="1"/>
</dbReference>
<reference evidence="2" key="2">
    <citation type="submission" date="2021-12" db="EMBL/GenBank/DDBJ databases">
        <title>Resequencing data analysis of finger millet.</title>
        <authorList>
            <person name="Hatakeyama M."/>
            <person name="Aluri S."/>
            <person name="Balachadran M.T."/>
            <person name="Sivarajan S.R."/>
            <person name="Poveda L."/>
            <person name="Shimizu-Inatsugi R."/>
            <person name="Schlapbach R."/>
            <person name="Sreeman S.M."/>
            <person name="Shimizu K.K."/>
        </authorList>
    </citation>
    <scope>NUCLEOTIDE SEQUENCE</scope>
</reference>
<protein>
    <recommendedName>
        <fullName evidence="1">CRAL-TRIO domain-containing protein</fullName>
    </recommendedName>
</protein>
<comment type="caution">
    <text evidence="2">The sequence shown here is derived from an EMBL/GenBank/DDBJ whole genome shotgun (WGS) entry which is preliminary data.</text>
</comment>
<dbReference type="Pfam" id="PF00650">
    <property type="entry name" value="CRAL_TRIO"/>
    <property type="match status" value="1"/>
</dbReference>
<accession>A0AAV5C9K8</accession>
<name>A0AAV5C9K8_ELECO</name>
<dbReference type="AlphaFoldDB" id="A0AAV5C9K8"/>